<evidence type="ECO:0000313" key="3">
    <source>
        <dbReference type="Proteomes" id="UP000434957"/>
    </source>
</evidence>
<protein>
    <submittedName>
        <fullName evidence="2">Uncharacterized protein</fullName>
    </submittedName>
</protein>
<organism evidence="2 3">
    <name type="scientific">Phytophthora rubi</name>
    <dbReference type="NCBI Taxonomy" id="129364"/>
    <lineage>
        <taxon>Eukaryota</taxon>
        <taxon>Sar</taxon>
        <taxon>Stramenopiles</taxon>
        <taxon>Oomycota</taxon>
        <taxon>Peronosporomycetes</taxon>
        <taxon>Peronosporales</taxon>
        <taxon>Peronosporaceae</taxon>
        <taxon>Phytophthora</taxon>
    </lineage>
</organism>
<proteinExistence type="predicted"/>
<feature type="region of interest" description="Disordered" evidence="1">
    <location>
        <begin position="1"/>
        <end position="75"/>
    </location>
</feature>
<sequence length="90" mass="9506">MEGPTDSGLEMRRCFSSSRSESIEKGNSDPGVDAGDWVCDGAEEPTYPETDVSSSQSMSDPSCPPTMELSWPRVSAETLGEVSGLNDSGV</sequence>
<evidence type="ECO:0000313" key="2">
    <source>
        <dbReference type="EMBL" id="KAE9259763.1"/>
    </source>
</evidence>
<reference evidence="2 3" key="1">
    <citation type="submission" date="2018-08" db="EMBL/GenBank/DDBJ databases">
        <title>Genomic investigation of the strawberry pathogen Phytophthora fragariae indicates pathogenicity is determined by transcriptional variation in three key races.</title>
        <authorList>
            <person name="Adams T.M."/>
            <person name="Armitage A.D."/>
            <person name="Sobczyk M.K."/>
            <person name="Bates H.J."/>
            <person name="Dunwell J.M."/>
            <person name="Nellist C.F."/>
            <person name="Harrison R.J."/>
        </authorList>
    </citation>
    <scope>NUCLEOTIDE SEQUENCE [LARGE SCALE GENOMIC DNA]</scope>
    <source>
        <strain evidence="2 3">SCRP333</strain>
    </source>
</reference>
<gene>
    <name evidence="2" type="ORF">PR003_g34645</name>
</gene>
<accession>A0A6A4AMA5</accession>
<dbReference type="AlphaFoldDB" id="A0A6A4AMA5"/>
<evidence type="ECO:0000256" key="1">
    <source>
        <dbReference type="SAM" id="MobiDB-lite"/>
    </source>
</evidence>
<comment type="caution">
    <text evidence="2">The sequence shown here is derived from an EMBL/GenBank/DDBJ whole genome shotgun (WGS) entry which is preliminary data.</text>
</comment>
<dbReference type="Proteomes" id="UP000434957">
    <property type="component" value="Unassembled WGS sequence"/>
</dbReference>
<keyword evidence="3" id="KW-1185">Reference proteome</keyword>
<dbReference type="EMBL" id="QXFT01011969">
    <property type="protein sequence ID" value="KAE9259763.1"/>
    <property type="molecule type" value="Genomic_DNA"/>
</dbReference>
<name>A0A6A4AMA5_9STRA</name>